<evidence type="ECO:0000313" key="2">
    <source>
        <dbReference type="Proteomes" id="UP000789901"/>
    </source>
</evidence>
<feature type="non-terminal residue" evidence="1">
    <location>
        <position position="1"/>
    </location>
</feature>
<evidence type="ECO:0000313" key="1">
    <source>
        <dbReference type="EMBL" id="CAG8832128.1"/>
    </source>
</evidence>
<sequence length="172" mass="20035">IKKLNQKFKRVLTWSKQEVVEETWWSDSETSDLLNLDNLNSVKLPKWGKSIVGVEFSNDDNKYDQEWKDNECKVFMINEDKEIEETKELETLLSDSGYPNEKTTGPVYKRKGGVCILTSEDDDDKMVREEKTYQSPHQELAQREYFIATGVDLGFKELIDVDATKTKLRRTA</sequence>
<dbReference type="Proteomes" id="UP000789901">
    <property type="component" value="Unassembled WGS sequence"/>
</dbReference>
<keyword evidence="2" id="KW-1185">Reference proteome</keyword>
<protein>
    <submittedName>
        <fullName evidence="1">4420_t:CDS:1</fullName>
    </submittedName>
</protein>
<organism evidence="1 2">
    <name type="scientific">Gigaspora margarita</name>
    <dbReference type="NCBI Taxonomy" id="4874"/>
    <lineage>
        <taxon>Eukaryota</taxon>
        <taxon>Fungi</taxon>
        <taxon>Fungi incertae sedis</taxon>
        <taxon>Mucoromycota</taxon>
        <taxon>Glomeromycotina</taxon>
        <taxon>Glomeromycetes</taxon>
        <taxon>Diversisporales</taxon>
        <taxon>Gigasporaceae</taxon>
        <taxon>Gigaspora</taxon>
    </lineage>
</organism>
<feature type="non-terminal residue" evidence="1">
    <location>
        <position position="172"/>
    </location>
</feature>
<gene>
    <name evidence="1" type="ORF">GMARGA_LOCUS30919</name>
</gene>
<proteinExistence type="predicted"/>
<accession>A0ABN7WIS8</accession>
<reference evidence="1 2" key="1">
    <citation type="submission" date="2021-06" db="EMBL/GenBank/DDBJ databases">
        <authorList>
            <person name="Kallberg Y."/>
            <person name="Tangrot J."/>
            <person name="Rosling A."/>
        </authorList>
    </citation>
    <scope>NUCLEOTIDE SEQUENCE [LARGE SCALE GENOMIC DNA]</scope>
    <source>
        <strain evidence="1 2">120-4 pot B 10/14</strain>
    </source>
</reference>
<comment type="caution">
    <text evidence="1">The sequence shown here is derived from an EMBL/GenBank/DDBJ whole genome shotgun (WGS) entry which is preliminary data.</text>
</comment>
<name>A0ABN7WIS8_GIGMA</name>
<dbReference type="EMBL" id="CAJVQB010044767">
    <property type="protein sequence ID" value="CAG8832128.1"/>
    <property type="molecule type" value="Genomic_DNA"/>
</dbReference>